<dbReference type="PANTHER" id="PTHR10039:SF14">
    <property type="entry name" value="NACHT DOMAIN-CONTAINING PROTEIN"/>
    <property type="match status" value="1"/>
</dbReference>
<dbReference type="Pfam" id="PF24809">
    <property type="entry name" value="DUF7708"/>
    <property type="match status" value="1"/>
</dbReference>
<dbReference type="InterPro" id="IPR056884">
    <property type="entry name" value="NPHP3-like_N"/>
</dbReference>
<evidence type="ECO:0000313" key="4">
    <source>
        <dbReference type="EMBL" id="PSN67501.1"/>
    </source>
</evidence>
<feature type="domain" description="DUF7708" evidence="2">
    <location>
        <begin position="66"/>
        <end position="205"/>
    </location>
</feature>
<proteinExistence type="predicted"/>
<evidence type="ECO:0000256" key="1">
    <source>
        <dbReference type="ARBA" id="ARBA00022737"/>
    </source>
</evidence>
<protein>
    <recommendedName>
        <fullName evidence="6">Fungal STAND N-terminal Goodbye domain-containing protein</fullName>
    </recommendedName>
</protein>
<dbReference type="EMBL" id="KZ678135">
    <property type="protein sequence ID" value="PSN67501.1"/>
    <property type="molecule type" value="Genomic_DNA"/>
</dbReference>
<name>A0A2T2NPZ5_CORCC</name>
<keyword evidence="1" id="KW-0677">Repeat</keyword>
<reference evidence="4 5" key="1">
    <citation type="journal article" date="2018" name="Front. Microbiol.">
        <title>Genome-Wide Analysis of Corynespora cassiicola Leaf Fall Disease Putative Effectors.</title>
        <authorList>
            <person name="Lopez D."/>
            <person name="Ribeiro S."/>
            <person name="Label P."/>
            <person name="Fumanal B."/>
            <person name="Venisse J.S."/>
            <person name="Kohler A."/>
            <person name="de Oliveira R.R."/>
            <person name="Labutti K."/>
            <person name="Lipzen A."/>
            <person name="Lail K."/>
            <person name="Bauer D."/>
            <person name="Ohm R.A."/>
            <person name="Barry K.W."/>
            <person name="Spatafora J."/>
            <person name="Grigoriev I.V."/>
            <person name="Martin F.M."/>
            <person name="Pujade-Renaud V."/>
        </authorList>
    </citation>
    <scope>NUCLEOTIDE SEQUENCE [LARGE SCALE GENOMIC DNA]</scope>
    <source>
        <strain evidence="4 5">Philippines</strain>
    </source>
</reference>
<feature type="domain" description="Nephrocystin 3-like N-terminal" evidence="3">
    <location>
        <begin position="269"/>
        <end position="325"/>
    </location>
</feature>
<sequence>MSATEDSTFRNAFKRFLDALPENERNRYAPCASFEDLREGLNKLQSFSKHRQGTRLGRWSEAVDKYGKRLKPYFDSTGILVQSNPEYAAIFWGSLRLIFQLAENITGFFEKIMQLLDILFDSLPIYRDIESIFKANPTMRIIAHIEAVYEEVFSFFQIVAEVSTKSNGRAKKKLAIFFDLTWTPVDVRFGKVIERLKHRQIMIRDELLVFEAKNRGEECKRAFEYQKLVDESLKNDQKDRIIQEIQNWLQPPVHYQDAMEKSFASRESGTCDWIYNSSTFQTWLNQEDSSVFHQKPPMLSRSVFWIRGNPGCGKTVLASSIIQHL</sequence>
<keyword evidence="5" id="KW-1185">Reference proteome</keyword>
<organism evidence="4 5">
    <name type="scientific">Corynespora cassiicola Philippines</name>
    <dbReference type="NCBI Taxonomy" id="1448308"/>
    <lineage>
        <taxon>Eukaryota</taxon>
        <taxon>Fungi</taxon>
        <taxon>Dikarya</taxon>
        <taxon>Ascomycota</taxon>
        <taxon>Pezizomycotina</taxon>
        <taxon>Dothideomycetes</taxon>
        <taxon>Pleosporomycetidae</taxon>
        <taxon>Pleosporales</taxon>
        <taxon>Corynesporascaceae</taxon>
        <taxon>Corynespora</taxon>
    </lineage>
</organism>
<dbReference type="PANTHER" id="PTHR10039">
    <property type="entry name" value="AMELOGENIN"/>
    <property type="match status" value="1"/>
</dbReference>
<dbReference type="STRING" id="1448308.A0A2T2NPZ5"/>
<dbReference type="Proteomes" id="UP000240883">
    <property type="component" value="Unassembled WGS sequence"/>
</dbReference>
<accession>A0A2T2NPZ5</accession>
<gene>
    <name evidence="4" type="ORF">BS50DRAFT_393364</name>
</gene>
<dbReference type="InterPro" id="IPR056125">
    <property type="entry name" value="DUF7708"/>
</dbReference>
<evidence type="ECO:0000259" key="3">
    <source>
        <dbReference type="Pfam" id="PF24883"/>
    </source>
</evidence>
<dbReference type="OrthoDB" id="5389400at2759"/>
<evidence type="ECO:0000259" key="2">
    <source>
        <dbReference type="Pfam" id="PF24809"/>
    </source>
</evidence>
<dbReference type="Pfam" id="PF24883">
    <property type="entry name" value="NPHP3_N"/>
    <property type="match status" value="1"/>
</dbReference>
<evidence type="ECO:0008006" key="6">
    <source>
        <dbReference type="Google" id="ProtNLM"/>
    </source>
</evidence>
<evidence type="ECO:0000313" key="5">
    <source>
        <dbReference type="Proteomes" id="UP000240883"/>
    </source>
</evidence>
<dbReference type="AlphaFoldDB" id="A0A2T2NPZ5"/>